<evidence type="ECO:0000313" key="5">
    <source>
        <dbReference type="Proteomes" id="UP000177876"/>
    </source>
</evidence>
<accession>A0A1F2WKB0</accession>
<feature type="domain" description="Glycosyltransferase subfamily 4-like N-terminal" evidence="3">
    <location>
        <begin position="27"/>
        <end position="211"/>
    </location>
</feature>
<organism evidence="4 5">
    <name type="scientific">Candidatus Solincola sediminis</name>
    <dbReference type="NCBI Taxonomy" id="1797199"/>
    <lineage>
        <taxon>Bacteria</taxon>
        <taxon>Bacillati</taxon>
        <taxon>Actinomycetota</taxon>
        <taxon>Candidatus Geothermincolia</taxon>
        <taxon>Candidatus Geothermincolales</taxon>
        <taxon>Candidatus Geothermincolaceae</taxon>
        <taxon>Candidatus Solincola</taxon>
    </lineage>
</organism>
<reference evidence="4 5" key="1">
    <citation type="journal article" date="2016" name="Nat. Commun.">
        <title>Thousands of microbial genomes shed light on interconnected biogeochemical processes in an aquifer system.</title>
        <authorList>
            <person name="Anantharaman K."/>
            <person name="Brown C.T."/>
            <person name="Hug L.A."/>
            <person name="Sharon I."/>
            <person name="Castelle C.J."/>
            <person name="Probst A.J."/>
            <person name="Thomas B.C."/>
            <person name="Singh A."/>
            <person name="Wilkins M.J."/>
            <person name="Karaoz U."/>
            <person name="Brodie E.L."/>
            <person name="Williams K.H."/>
            <person name="Hubbard S.S."/>
            <person name="Banfield J.F."/>
        </authorList>
    </citation>
    <scope>NUCLEOTIDE SEQUENCE [LARGE SCALE GENOMIC DNA]</scope>
</reference>
<sequence length="399" mass="45356">MNILFICKTLPHERVIGGPVIIFNRIRLLSNRHNVSLLCFATEDEERFSGSVSRYCRDFKTVPPPVPSRGIRKAWNFFFSPVPIYFLYGYSLEIYEALRAMLEKNTYDVVISEYSMVAQYLYHNPDLAGIKRIMSVHECYYLARKKAFKVQKFSREGLSALLNLKGLKKFEFDIYADADKLLVLTPEGKRELLDIRPDLDIAVVPHGVDCEYFAACSEPSREQAVMFLGNYPHDPNRDAVVYFVKKIWPEVRKEIPDARFYVVGKDPTSEIRDMAEEDSSIIVTGRVDDVRPYFERSKIFVNPVRIGGGFRGKLLEAMAMGLPIVTTSLGAEGVNAESGRDMIVADEPSDFAAAVVRLLKDRRLSQGLGRRARSLAEDLFSWQRGVDELEKVLIGVVES</sequence>
<dbReference type="SUPFAM" id="SSF53756">
    <property type="entry name" value="UDP-Glycosyltransferase/glycogen phosphorylase"/>
    <property type="match status" value="1"/>
</dbReference>
<evidence type="ECO:0000256" key="1">
    <source>
        <dbReference type="ARBA" id="ARBA00022676"/>
    </source>
</evidence>
<dbReference type="EMBL" id="MELK01000035">
    <property type="protein sequence ID" value="OFW57287.1"/>
    <property type="molecule type" value="Genomic_DNA"/>
</dbReference>
<dbReference type="Pfam" id="PF13692">
    <property type="entry name" value="Glyco_trans_1_4"/>
    <property type="match status" value="1"/>
</dbReference>
<comment type="caution">
    <text evidence="4">The sequence shown here is derived from an EMBL/GenBank/DDBJ whole genome shotgun (WGS) entry which is preliminary data.</text>
</comment>
<evidence type="ECO:0000256" key="2">
    <source>
        <dbReference type="ARBA" id="ARBA00022679"/>
    </source>
</evidence>
<proteinExistence type="predicted"/>
<dbReference type="InterPro" id="IPR028098">
    <property type="entry name" value="Glyco_trans_4-like_N"/>
</dbReference>
<dbReference type="PANTHER" id="PTHR12526">
    <property type="entry name" value="GLYCOSYLTRANSFERASE"/>
    <property type="match status" value="1"/>
</dbReference>
<gene>
    <name evidence="4" type="ORF">A2Y75_07605</name>
</gene>
<evidence type="ECO:0000259" key="3">
    <source>
        <dbReference type="Pfam" id="PF13439"/>
    </source>
</evidence>
<keyword evidence="2" id="KW-0808">Transferase</keyword>
<dbReference type="CDD" id="cd03801">
    <property type="entry name" value="GT4_PimA-like"/>
    <property type="match status" value="1"/>
</dbReference>
<name>A0A1F2WKB0_9ACTN</name>
<dbReference type="Proteomes" id="UP000177876">
    <property type="component" value="Unassembled WGS sequence"/>
</dbReference>
<dbReference type="Gene3D" id="3.40.50.2000">
    <property type="entry name" value="Glycogen Phosphorylase B"/>
    <property type="match status" value="2"/>
</dbReference>
<evidence type="ECO:0000313" key="4">
    <source>
        <dbReference type="EMBL" id="OFW57287.1"/>
    </source>
</evidence>
<keyword evidence="1" id="KW-0328">Glycosyltransferase</keyword>
<dbReference type="STRING" id="1797197.A2Y75_07605"/>
<protein>
    <recommendedName>
        <fullName evidence="3">Glycosyltransferase subfamily 4-like N-terminal domain-containing protein</fullName>
    </recommendedName>
</protein>
<dbReference type="Pfam" id="PF13439">
    <property type="entry name" value="Glyco_transf_4"/>
    <property type="match status" value="1"/>
</dbReference>
<dbReference type="AlphaFoldDB" id="A0A1F2WKB0"/>
<dbReference type="GO" id="GO:0016757">
    <property type="term" value="F:glycosyltransferase activity"/>
    <property type="evidence" value="ECO:0007669"/>
    <property type="project" value="UniProtKB-KW"/>
</dbReference>